<evidence type="ECO:0000313" key="2">
    <source>
        <dbReference type="Proteomes" id="UP000492821"/>
    </source>
</evidence>
<proteinExistence type="inferred from homology"/>
<dbReference type="Proteomes" id="UP000492821">
    <property type="component" value="Unassembled WGS sequence"/>
</dbReference>
<accession>A0A7E4VD86</accession>
<dbReference type="WBParaSite" id="Pan_g19445.t1">
    <property type="protein sequence ID" value="Pan_g19445.t1"/>
    <property type="gene ID" value="Pan_g19445"/>
</dbReference>
<protein>
    <submittedName>
        <fullName evidence="3">RNA polymerase I-specific transcription initiation factor RRN3</fullName>
    </submittedName>
</protein>
<dbReference type="Pfam" id="PF05327">
    <property type="entry name" value="RRN3"/>
    <property type="match status" value="2"/>
</dbReference>
<dbReference type="PANTHER" id="PTHR12790">
    <property type="entry name" value="TRANSCRIPTION INITIATION FACTOR IA RRN3"/>
    <property type="match status" value="1"/>
</dbReference>
<reference evidence="2" key="1">
    <citation type="journal article" date="2013" name="Genetics">
        <title>The draft genome and transcriptome of Panagrellus redivivus are shaped by the harsh demands of a free-living lifestyle.</title>
        <authorList>
            <person name="Srinivasan J."/>
            <person name="Dillman A.R."/>
            <person name="Macchietto M.G."/>
            <person name="Heikkinen L."/>
            <person name="Lakso M."/>
            <person name="Fracchia K.M."/>
            <person name="Antoshechkin I."/>
            <person name="Mortazavi A."/>
            <person name="Wong G."/>
            <person name="Sternberg P.W."/>
        </authorList>
    </citation>
    <scope>NUCLEOTIDE SEQUENCE [LARGE SCALE GENOMIC DNA]</scope>
    <source>
        <strain evidence="2">MT8872</strain>
    </source>
</reference>
<dbReference type="GO" id="GO:0001181">
    <property type="term" value="F:RNA polymerase I general transcription initiation factor activity"/>
    <property type="evidence" value="ECO:0007669"/>
    <property type="project" value="InterPro"/>
</dbReference>
<comment type="similarity">
    <text evidence="1">Belongs to the RRN3 family.</text>
</comment>
<dbReference type="AlphaFoldDB" id="A0A7E4VD86"/>
<sequence length="602" mass="69100">MSLRSSEARRAIIETGEDILKVYNKGHPDGIIKYKQICELLLTFDNWNDKAKVDFFEKFFPFATLFEDNCKEIVDRLVNLKWLSFNDELRPRFVQFLTDIATVHVFHTDTILQCFFKYLLPLEEFDFPESMGPDDVDDKLPRLALEAISYVYMRLNVSGDCIMKNARKSFPFHSSPVDTLVVYIQRLIILADAVPDLSQKFWSLIIEKMLYIDAMISKTVVALQDTEAVVPTYIAPEFIARDAAYTERMDKLMIVVLARLSKGREVTVSQLSSDPLAKWYDNTNIPNSRDIFEQLWPAFVDLVLNAHEVQTVPFIWFYLCSVESKYLNFMMKVLWKLVSTPIFAPCEWKRAQNAASFLGGFLARARYIEFPEAVEWMKRMADWSRQYIDKTELSRNCSGSIQHGTFYSVIQSLLYVFSSRYKEFIEHGCVQDVHTWCFQRIVHNNFNPLKYISPVIARGFAAISRRLQIVYCCHIIDSNPCESPIEHFLPFSSIQMPTALDIVLPLHRQFLPAEEDADIIPANILDLSKEAASAGQQVSDDDDYGFLDDDDDAMDTTAPISIISPKHNADTASAFASSPFQTALTPSIVSHYQQAHSFGQKY</sequence>
<evidence type="ECO:0000256" key="1">
    <source>
        <dbReference type="ARBA" id="ARBA00010098"/>
    </source>
</evidence>
<evidence type="ECO:0000313" key="3">
    <source>
        <dbReference type="WBParaSite" id="Pan_g19445.t1"/>
    </source>
</evidence>
<keyword evidence="2" id="KW-1185">Reference proteome</keyword>
<dbReference type="GO" id="GO:0006361">
    <property type="term" value="P:transcription initiation at RNA polymerase I promoter"/>
    <property type="evidence" value="ECO:0007669"/>
    <property type="project" value="InterPro"/>
</dbReference>
<organism evidence="2 3">
    <name type="scientific">Panagrellus redivivus</name>
    <name type="common">Microworm</name>
    <dbReference type="NCBI Taxonomy" id="6233"/>
    <lineage>
        <taxon>Eukaryota</taxon>
        <taxon>Metazoa</taxon>
        <taxon>Ecdysozoa</taxon>
        <taxon>Nematoda</taxon>
        <taxon>Chromadorea</taxon>
        <taxon>Rhabditida</taxon>
        <taxon>Tylenchina</taxon>
        <taxon>Panagrolaimomorpha</taxon>
        <taxon>Panagrolaimoidea</taxon>
        <taxon>Panagrolaimidae</taxon>
        <taxon>Panagrellus</taxon>
    </lineage>
</organism>
<dbReference type="GO" id="GO:0005634">
    <property type="term" value="C:nucleus"/>
    <property type="evidence" value="ECO:0007669"/>
    <property type="project" value="TreeGrafter"/>
</dbReference>
<reference evidence="3" key="2">
    <citation type="submission" date="2020-10" db="UniProtKB">
        <authorList>
            <consortium name="WormBaseParasite"/>
        </authorList>
    </citation>
    <scope>IDENTIFICATION</scope>
</reference>
<dbReference type="PANTHER" id="PTHR12790:SF0">
    <property type="entry name" value="RNA POLYMERASE I-SPECIFIC TRANSCRIPTION INITIATION FACTOR RRN3-RELATED"/>
    <property type="match status" value="1"/>
</dbReference>
<name>A0A7E4VD86_PANRE</name>
<dbReference type="InterPro" id="IPR007991">
    <property type="entry name" value="RNA_pol_I_trans_ini_fac_RRN3"/>
</dbReference>
<dbReference type="GO" id="GO:0001042">
    <property type="term" value="F:RNA polymerase I core binding"/>
    <property type="evidence" value="ECO:0007669"/>
    <property type="project" value="TreeGrafter"/>
</dbReference>